<proteinExistence type="predicted"/>
<name>A0ACC3BQP2_PYRYE</name>
<accession>A0ACC3BQP2</accession>
<evidence type="ECO:0000313" key="1">
    <source>
        <dbReference type="EMBL" id="KAK1860311.1"/>
    </source>
</evidence>
<dbReference type="Proteomes" id="UP000798662">
    <property type="component" value="Chromosome 1"/>
</dbReference>
<dbReference type="EMBL" id="CM020618">
    <property type="protein sequence ID" value="KAK1860311.1"/>
    <property type="molecule type" value="Genomic_DNA"/>
</dbReference>
<reference evidence="1" key="1">
    <citation type="submission" date="2019-11" db="EMBL/GenBank/DDBJ databases">
        <title>Nori genome reveals adaptations in red seaweeds to the harsh intertidal environment.</title>
        <authorList>
            <person name="Wang D."/>
            <person name="Mao Y."/>
        </authorList>
    </citation>
    <scope>NUCLEOTIDE SEQUENCE</scope>
    <source>
        <tissue evidence="1">Gametophyte</tissue>
    </source>
</reference>
<evidence type="ECO:0000313" key="2">
    <source>
        <dbReference type="Proteomes" id="UP000798662"/>
    </source>
</evidence>
<sequence>MGRAAASTWVRVLWAAVLMAVVGTLAVSTTAAAAAASSWGCHCPCGRGSSVGAAGDYVKLDGATGTKRRPMGATVTTASMDEGGNVGTMTFSQFISEAVMKEINRQRDLAGIPTLTNNAALQSPADAQTNTMVTNGVESPLVIEPPDLIAWGVDAASAVTLSLLRAGNPSVVADAIVNRMLEHTTMRSTMYGVGWASFTCVVHREWNDINYVTCIFARP</sequence>
<gene>
    <name evidence="1" type="ORF">I4F81_002900</name>
</gene>
<keyword evidence="2" id="KW-1185">Reference proteome</keyword>
<organism evidence="1 2">
    <name type="scientific">Pyropia yezoensis</name>
    <name type="common">Susabi-nori</name>
    <name type="synonym">Porphyra yezoensis</name>
    <dbReference type="NCBI Taxonomy" id="2788"/>
    <lineage>
        <taxon>Eukaryota</taxon>
        <taxon>Rhodophyta</taxon>
        <taxon>Bangiophyceae</taxon>
        <taxon>Bangiales</taxon>
        <taxon>Bangiaceae</taxon>
        <taxon>Pyropia</taxon>
    </lineage>
</organism>
<protein>
    <submittedName>
        <fullName evidence="1">Uncharacterized protein</fullName>
    </submittedName>
</protein>
<comment type="caution">
    <text evidence="1">The sequence shown here is derived from an EMBL/GenBank/DDBJ whole genome shotgun (WGS) entry which is preliminary data.</text>
</comment>